<organism evidence="3 5">
    <name type="scientific">Flavobacterium lindanitolerans</name>
    <dbReference type="NCBI Taxonomy" id="428988"/>
    <lineage>
        <taxon>Bacteria</taxon>
        <taxon>Pseudomonadati</taxon>
        <taxon>Bacteroidota</taxon>
        <taxon>Flavobacteriia</taxon>
        <taxon>Flavobacteriales</taxon>
        <taxon>Flavobacteriaceae</taxon>
        <taxon>Flavobacterium</taxon>
    </lineage>
</organism>
<reference evidence="3 5" key="2">
    <citation type="submission" date="2018-10" db="EMBL/GenBank/DDBJ databases">
        <title>Genomic Encyclopedia of Archaeal and Bacterial Type Strains, Phase II (KMG-II): from individual species to whole genera.</title>
        <authorList>
            <person name="Goeker M."/>
        </authorList>
    </citation>
    <scope>NUCLEOTIDE SEQUENCE [LARGE SCALE GENOMIC DNA]</scope>
    <source>
        <strain evidence="3 5">DSM 21886</strain>
    </source>
</reference>
<sequence>MSQLKTICLLLIFYSIVSCNRRKDGIESDIKNPPTSADTVLPATKPEGDSIQNDASRLSTGKDSVKGEITPPNAKNQ</sequence>
<evidence type="ECO:0000313" key="5">
    <source>
        <dbReference type="Proteomes" id="UP000275027"/>
    </source>
</evidence>
<evidence type="ECO:0000313" key="3">
    <source>
        <dbReference type="EMBL" id="RLJ30231.1"/>
    </source>
</evidence>
<name>A0A497UHA4_9FLAO</name>
<gene>
    <name evidence="2" type="ORF">B0G92_2415</name>
    <name evidence="3" type="ORF">CLV50_1635</name>
</gene>
<evidence type="ECO:0008006" key="6">
    <source>
        <dbReference type="Google" id="ProtNLM"/>
    </source>
</evidence>
<feature type="compositionally biased region" description="Polar residues" evidence="1">
    <location>
        <begin position="50"/>
        <end position="62"/>
    </location>
</feature>
<reference evidence="2 4" key="1">
    <citation type="submission" date="2017-12" db="EMBL/GenBank/DDBJ databases">
        <title>Genomic Encyclopedia of Type Strains, Phase III (KMG-III): the genomes of soil and plant-associated and newly described type strains.</title>
        <authorList>
            <person name="Whitman W."/>
        </authorList>
    </citation>
    <scope>NUCLEOTIDE SEQUENCE [LARGE SCALE GENOMIC DNA]</scope>
    <source>
        <strain evidence="2 4">IP-10</strain>
    </source>
</reference>
<evidence type="ECO:0000256" key="1">
    <source>
        <dbReference type="SAM" id="MobiDB-lite"/>
    </source>
</evidence>
<proteinExistence type="predicted"/>
<dbReference type="RefSeq" id="WP_143395031.1">
    <property type="nucleotide sequence ID" value="NZ_JAPJOL010000099.1"/>
</dbReference>
<dbReference type="EMBL" id="PJND01000008">
    <property type="protein sequence ID" value="PKW21131.1"/>
    <property type="molecule type" value="Genomic_DNA"/>
</dbReference>
<dbReference type="EMBL" id="RCCB01000011">
    <property type="protein sequence ID" value="RLJ30231.1"/>
    <property type="molecule type" value="Genomic_DNA"/>
</dbReference>
<comment type="caution">
    <text evidence="3">The sequence shown here is derived from an EMBL/GenBank/DDBJ whole genome shotgun (WGS) entry which is preliminary data.</text>
</comment>
<evidence type="ECO:0000313" key="4">
    <source>
        <dbReference type="Proteomes" id="UP000233767"/>
    </source>
</evidence>
<dbReference type="Proteomes" id="UP000275027">
    <property type="component" value="Unassembled WGS sequence"/>
</dbReference>
<dbReference type="PROSITE" id="PS51257">
    <property type="entry name" value="PROKAR_LIPOPROTEIN"/>
    <property type="match status" value="1"/>
</dbReference>
<protein>
    <recommendedName>
        <fullName evidence="6">Lipoprotein</fullName>
    </recommendedName>
</protein>
<dbReference type="AlphaFoldDB" id="A0A497UHA4"/>
<evidence type="ECO:0000313" key="2">
    <source>
        <dbReference type="EMBL" id="PKW21131.1"/>
    </source>
</evidence>
<dbReference type="Proteomes" id="UP000233767">
    <property type="component" value="Unassembled WGS sequence"/>
</dbReference>
<keyword evidence="4" id="KW-1185">Reference proteome</keyword>
<feature type="region of interest" description="Disordered" evidence="1">
    <location>
        <begin position="25"/>
        <end position="77"/>
    </location>
</feature>
<accession>A0A497UHA4</accession>